<feature type="compositionally biased region" description="Low complexity" evidence="1">
    <location>
        <begin position="228"/>
        <end position="247"/>
    </location>
</feature>
<feature type="region of interest" description="Disordered" evidence="1">
    <location>
        <begin position="73"/>
        <end position="120"/>
    </location>
</feature>
<accession>A0A4S4DGH4</accession>
<comment type="caution">
    <text evidence="3">The sequence shown here is derived from an EMBL/GenBank/DDBJ whole genome shotgun (WGS) entry which is preliminary data.</text>
</comment>
<dbReference type="EMBL" id="SDRB02011322">
    <property type="protein sequence ID" value="THG01805.1"/>
    <property type="molecule type" value="Genomic_DNA"/>
</dbReference>
<keyword evidence="4" id="KW-1185">Reference proteome</keyword>
<reference evidence="3 4" key="1">
    <citation type="journal article" date="2018" name="Proc. Natl. Acad. Sci. U.S.A.">
        <title>Draft genome sequence of Camellia sinensis var. sinensis provides insights into the evolution of the tea genome and tea quality.</title>
        <authorList>
            <person name="Wei C."/>
            <person name="Yang H."/>
            <person name="Wang S."/>
            <person name="Zhao J."/>
            <person name="Liu C."/>
            <person name="Gao L."/>
            <person name="Xia E."/>
            <person name="Lu Y."/>
            <person name="Tai Y."/>
            <person name="She G."/>
            <person name="Sun J."/>
            <person name="Cao H."/>
            <person name="Tong W."/>
            <person name="Gao Q."/>
            <person name="Li Y."/>
            <person name="Deng W."/>
            <person name="Jiang X."/>
            <person name="Wang W."/>
            <person name="Chen Q."/>
            <person name="Zhang S."/>
            <person name="Li H."/>
            <person name="Wu J."/>
            <person name="Wang P."/>
            <person name="Li P."/>
            <person name="Shi C."/>
            <person name="Zheng F."/>
            <person name="Jian J."/>
            <person name="Huang B."/>
            <person name="Shan D."/>
            <person name="Shi M."/>
            <person name="Fang C."/>
            <person name="Yue Y."/>
            <person name="Li F."/>
            <person name="Li D."/>
            <person name="Wei S."/>
            <person name="Han B."/>
            <person name="Jiang C."/>
            <person name="Yin Y."/>
            <person name="Xia T."/>
            <person name="Zhang Z."/>
            <person name="Bennetzen J.L."/>
            <person name="Zhao S."/>
            <person name="Wan X."/>
        </authorList>
    </citation>
    <scope>NUCLEOTIDE SEQUENCE [LARGE SCALE GENOMIC DNA]</scope>
    <source>
        <strain evidence="4">cv. Shuchazao</strain>
        <tissue evidence="3">Leaf</tissue>
    </source>
</reference>
<dbReference type="PROSITE" id="PS50127">
    <property type="entry name" value="UBC_2"/>
    <property type="match status" value="1"/>
</dbReference>
<dbReference type="Proteomes" id="UP000306102">
    <property type="component" value="Unassembled WGS sequence"/>
</dbReference>
<gene>
    <name evidence="3" type="ORF">TEA_006151</name>
</gene>
<protein>
    <recommendedName>
        <fullName evidence="2">UBC core domain-containing protein</fullName>
    </recommendedName>
</protein>
<organism evidence="3 4">
    <name type="scientific">Camellia sinensis var. sinensis</name>
    <name type="common">China tea</name>
    <dbReference type="NCBI Taxonomy" id="542762"/>
    <lineage>
        <taxon>Eukaryota</taxon>
        <taxon>Viridiplantae</taxon>
        <taxon>Streptophyta</taxon>
        <taxon>Embryophyta</taxon>
        <taxon>Tracheophyta</taxon>
        <taxon>Spermatophyta</taxon>
        <taxon>Magnoliopsida</taxon>
        <taxon>eudicotyledons</taxon>
        <taxon>Gunneridae</taxon>
        <taxon>Pentapetalae</taxon>
        <taxon>asterids</taxon>
        <taxon>Ericales</taxon>
        <taxon>Theaceae</taxon>
        <taxon>Camellia</taxon>
    </lineage>
</organism>
<feature type="domain" description="UBC core" evidence="2">
    <location>
        <begin position="15"/>
        <end position="194"/>
    </location>
</feature>
<dbReference type="AlphaFoldDB" id="A0A4S4DGH4"/>
<dbReference type="InterPro" id="IPR016135">
    <property type="entry name" value="UBQ-conjugating_enzyme/RWD"/>
</dbReference>
<dbReference type="SMART" id="SM00212">
    <property type="entry name" value="UBCc"/>
    <property type="match status" value="1"/>
</dbReference>
<dbReference type="SUPFAM" id="SSF54495">
    <property type="entry name" value="UBC-like"/>
    <property type="match status" value="1"/>
</dbReference>
<evidence type="ECO:0000259" key="2">
    <source>
        <dbReference type="PROSITE" id="PS50127"/>
    </source>
</evidence>
<dbReference type="Gene3D" id="3.10.110.10">
    <property type="entry name" value="Ubiquitin Conjugating Enzyme"/>
    <property type="match status" value="1"/>
</dbReference>
<proteinExistence type="predicted"/>
<dbReference type="STRING" id="542762.A0A4S4DGH4"/>
<dbReference type="Pfam" id="PF00179">
    <property type="entry name" value="UQ_con"/>
    <property type="match status" value="1"/>
</dbReference>
<name>A0A4S4DGH4_CAMSN</name>
<feature type="region of interest" description="Disordered" evidence="1">
    <location>
        <begin position="226"/>
        <end position="249"/>
    </location>
</feature>
<feature type="region of interest" description="Disordered" evidence="1">
    <location>
        <begin position="265"/>
        <end position="285"/>
    </location>
</feature>
<sequence>MSGTSAPSRKGLSKIACNRLQKELAEWQVNPPSGFNHKVTDNLQRWVIEVNGVPGTLYSNETFQLQVDFPEHYPMEAPQGHGGDTAGTPVSTKSGHACPNLDIKSKEQKRRVKEKSKGQDTSLVFDPVELPVDLHSVDHRKSLSLSRLSTSIHDLDLNLDSPRLACRPPSPCRNFANRVLAQLLVRHCHMLFAFVRNFILSPVQTTGENLQEAVFTNESPVSSVENISFPSPLTSKSTSTSTSSMPTMQRIPSMDNIVSKRNGAIANSRSSLPPHSRRTTSWIGSFSDTFNPPKMTELKPLAEVLGMPPSLFMPGDELHEVEL</sequence>
<evidence type="ECO:0000313" key="3">
    <source>
        <dbReference type="EMBL" id="THG01805.1"/>
    </source>
</evidence>
<evidence type="ECO:0000256" key="1">
    <source>
        <dbReference type="SAM" id="MobiDB-lite"/>
    </source>
</evidence>
<evidence type="ECO:0000313" key="4">
    <source>
        <dbReference type="Proteomes" id="UP000306102"/>
    </source>
</evidence>
<dbReference type="InterPro" id="IPR000608">
    <property type="entry name" value="UBC"/>
</dbReference>